<keyword evidence="1" id="KW-0819">tRNA processing</keyword>
<dbReference type="SUPFAM" id="SSF52821">
    <property type="entry name" value="Rhodanese/Cell cycle control phosphatase"/>
    <property type="match status" value="1"/>
</dbReference>
<proteinExistence type="inferred from homology"/>
<name>A0ABS9GX08_9BACL</name>
<dbReference type="PROSITE" id="PS50206">
    <property type="entry name" value="RHODANESE_3"/>
    <property type="match status" value="1"/>
</dbReference>
<evidence type="ECO:0000313" key="4">
    <source>
        <dbReference type="Proteomes" id="UP001649381"/>
    </source>
</evidence>
<sequence>MTDNIENYEILLFYKYVAIEDPEYFARKHLKFCKEIGVFGRVIVAQEGINGTISGTKEQTASYISALQNDSRFEDMEFKREPSEGHAFSRISVKARDEIVSLRLDDDLNPNEITGNHLSPKEWQEALEDEDVIVLDARNDYEYDIGHFRNAIRPDIKAFRELPEWIKQNLADKKDKKILTYCTGGIRCEKFSGFLVQEGFKDVNQLHGGIIKYGQDPETRGKYFDGKCFVFDDRLTTEINKTDDQKTVGKCYHCGLPAEQFVNCPIDECDKLHISCDTCREQYQGCCSAQCMDGLLTK</sequence>
<dbReference type="Gene3D" id="3.40.250.10">
    <property type="entry name" value="Rhodanese-like domain"/>
    <property type="match status" value="1"/>
</dbReference>
<gene>
    <name evidence="1" type="primary">trhO</name>
    <name evidence="3" type="ORF">L2716_06225</name>
</gene>
<evidence type="ECO:0000259" key="2">
    <source>
        <dbReference type="PROSITE" id="PS50206"/>
    </source>
</evidence>
<dbReference type="NCBIfam" id="NF001133">
    <property type="entry name" value="PRK00142.1-1"/>
    <property type="match status" value="1"/>
</dbReference>
<evidence type="ECO:0000313" key="3">
    <source>
        <dbReference type="EMBL" id="MCF6137323.1"/>
    </source>
</evidence>
<accession>A0ABS9GX08</accession>
<reference evidence="3 4" key="1">
    <citation type="submission" date="2022-01" db="EMBL/GenBank/DDBJ databases">
        <title>Alkalihalobacillus sp. EGI L200015, a novel bacterium isolated from a salt lake sediment.</title>
        <authorList>
            <person name="Gao L."/>
            <person name="Fang B.-Z."/>
            <person name="Li W.-J."/>
        </authorList>
    </citation>
    <scope>NUCLEOTIDE SEQUENCE [LARGE SCALE GENOMIC DNA]</scope>
    <source>
        <strain evidence="3 4">KCTC 12718</strain>
    </source>
</reference>
<organism evidence="3 4">
    <name type="scientific">Pseudalkalibacillus berkeleyi</name>
    <dbReference type="NCBI Taxonomy" id="1069813"/>
    <lineage>
        <taxon>Bacteria</taxon>
        <taxon>Bacillati</taxon>
        <taxon>Bacillota</taxon>
        <taxon>Bacilli</taxon>
        <taxon>Bacillales</taxon>
        <taxon>Fictibacillaceae</taxon>
        <taxon>Pseudalkalibacillus</taxon>
    </lineage>
</organism>
<protein>
    <recommendedName>
        <fullName evidence="1">tRNA uridine(34) hydroxylase</fullName>
        <ecNumber evidence="1">1.14.-.-</ecNumber>
    </recommendedName>
    <alternativeName>
        <fullName evidence="1">tRNA hydroxylation protein O</fullName>
    </alternativeName>
</protein>
<keyword evidence="1" id="KW-0560">Oxidoreductase</keyword>
<dbReference type="InterPro" id="IPR022111">
    <property type="entry name" value="Rhodanese_C"/>
</dbReference>
<dbReference type="SMART" id="SM00450">
    <property type="entry name" value="RHOD"/>
    <property type="match status" value="1"/>
</dbReference>
<dbReference type="RefSeq" id="WP_236332821.1">
    <property type="nucleotide sequence ID" value="NZ_JAKIJS010000001.1"/>
</dbReference>
<dbReference type="CDD" id="cd01518">
    <property type="entry name" value="RHOD_YceA"/>
    <property type="match status" value="1"/>
</dbReference>
<dbReference type="HAMAP" id="MF_00469">
    <property type="entry name" value="TrhO"/>
    <property type="match status" value="1"/>
</dbReference>
<dbReference type="EC" id="1.14.-.-" evidence="1"/>
<dbReference type="EMBL" id="JAKIJS010000001">
    <property type="protein sequence ID" value="MCF6137323.1"/>
    <property type="molecule type" value="Genomic_DNA"/>
</dbReference>
<dbReference type="PANTHER" id="PTHR43268">
    <property type="entry name" value="THIOSULFATE SULFURTRANSFERASE/RHODANESE-LIKE DOMAIN-CONTAINING PROTEIN 2"/>
    <property type="match status" value="1"/>
</dbReference>
<dbReference type="InterPro" id="IPR036873">
    <property type="entry name" value="Rhodanese-like_dom_sf"/>
</dbReference>
<dbReference type="InterPro" id="IPR040503">
    <property type="entry name" value="TRHO_N"/>
</dbReference>
<dbReference type="Gene3D" id="3.30.70.100">
    <property type="match status" value="1"/>
</dbReference>
<dbReference type="PANTHER" id="PTHR43268:SF3">
    <property type="entry name" value="RHODANESE-LIKE DOMAIN-CONTAINING PROTEIN 7-RELATED"/>
    <property type="match status" value="1"/>
</dbReference>
<dbReference type="InterPro" id="IPR020936">
    <property type="entry name" value="TrhO"/>
</dbReference>
<evidence type="ECO:0000256" key="1">
    <source>
        <dbReference type="HAMAP-Rule" id="MF_00469"/>
    </source>
</evidence>
<keyword evidence="4" id="KW-1185">Reference proteome</keyword>
<comment type="caution">
    <text evidence="3">The sequence shown here is derived from an EMBL/GenBank/DDBJ whole genome shotgun (WGS) entry which is preliminary data.</text>
</comment>
<feature type="domain" description="Rhodanese" evidence="2">
    <location>
        <begin position="128"/>
        <end position="222"/>
    </location>
</feature>
<dbReference type="InterPro" id="IPR001763">
    <property type="entry name" value="Rhodanese-like_dom"/>
</dbReference>
<dbReference type="Pfam" id="PF00581">
    <property type="entry name" value="Rhodanese"/>
    <property type="match status" value="1"/>
</dbReference>
<dbReference type="Proteomes" id="UP001649381">
    <property type="component" value="Unassembled WGS sequence"/>
</dbReference>
<comment type="catalytic activity">
    <reaction evidence="1">
        <text>uridine(34) in tRNA + AH2 + O2 = 5-hydroxyuridine(34) in tRNA + A + H2O</text>
        <dbReference type="Rhea" id="RHEA:64224"/>
        <dbReference type="Rhea" id="RHEA-COMP:11727"/>
        <dbReference type="Rhea" id="RHEA-COMP:13381"/>
        <dbReference type="ChEBI" id="CHEBI:13193"/>
        <dbReference type="ChEBI" id="CHEBI:15377"/>
        <dbReference type="ChEBI" id="CHEBI:15379"/>
        <dbReference type="ChEBI" id="CHEBI:17499"/>
        <dbReference type="ChEBI" id="CHEBI:65315"/>
        <dbReference type="ChEBI" id="CHEBI:136877"/>
    </reaction>
</comment>
<dbReference type="Pfam" id="PF12368">
    <property type="entry name" value="Rhodanese_C"/>
    <property type="match status" value="1"/>
</dbReference>
<comment type="similarity">
    <text evidence="1">Belongs to the TrhO family.</text>
</comment>
<dbReference type="Pfam" id="PF17773">
    <property type="entry name" value="UPF0176_N"/>
    <property type="match status" value="1"/>
</dbReference>
<comment type="function">
    <text evidence="1">Catalyzes oxygen-dependent 5-hydroxyuridine (ho5U) modification at position 34 in tRNAs.</text>
</comment>
<dbReference type="NCBIfam" id="NF001135">
    <property type="entry name" value="PRK00142.1-3"/>
    <property type="match status" value="1"/>
</dbReference>